<name>A0A9D4GI93_DREPO</name>
<gene>
    <name evidence="1" type="ORF">DPMN_142973</name>
</gene>
<evidence type="ECO:0000313" key="1">
    <source>
        <dbReference type="EMBL" id="KAH3814472.1"/>
    </source>
</evidence>
<proteinExistence type="predicted"/>
<reference evidence="1" key="1">
    <citation type="journal article" date="2019" name="bioRxiv">
        <title>The Genome of the Zebra Mussel, Dreissena polymorpha: A Resource for Invasive Species Research.</title>
        <authorList>
            <person name="McCartney M.A."/>
            <person name="Auch B."/>
            <person name="Kono T."/>
            <person name="Mallez S."/>
            <person name="Zhang Y."/>
            <person name="Obille A."/>
            <person name="Becker A."/>
            <person name="Abrahante J.E."/>
            <person name="Garbe J."/>
            <person name="Badalamenti J.P."/>
            <person name="Herman A."/>
            <person name="Mangelson H."/>
            <person name="Liachko I."/>
            <person name="Sullivan S."/>
            <person name="Sone E.D."/>
            <person name="Koren S."/>
            <person name="Silverstein K.A.T."/>
            <person name="Beckman K.B."/>
            <person name="Gohl D.M."/>
        </authorList>
    </citation>
    <scope>NUCLEOTIDE SEQUENCE</scope>
    <source>
        <strain evidence="1">Duluth1</strain>
        <tissue evidence="1">Whole animal</tissue>
    </source>
</reference>
<accession>A0A9D4GI93</accession>
<keyword evidence="2" id="KW-1185">Reference proteome</keyword>
<dbReference type="Proteomes" id="UP000828390">
    <property type="component" value="Unassembled WGS sequence"/>
</dbReference>
<sequence length="62" mass="7420">MGFNVRPERKKGIPVRRKRSQTCEQNLRICLSKVCRYWRDHDEEDLDLDADIADDSEDDREP</sequence>
<dbReference type="AlphaFoldDB" id="A0A9D4GI93"/>
<comment type="caution">
    <text evidence="1">The sequence shown here is derived from an EMBL/GenBank/DDBJ whole genome shotgun (WGS) entry which is preliminary data.</text>
</comment>
<dbReference type="EMBL" id="JAIWYP010000006">
    <property type="protein sequence ID" value="KAH3814472.1"/>
    <property type="molecule type" value="Genomic_DNA"/>
</dbReference>
<evidence type="ECO:0000313" key="2">
    <source>
        <dbReference type="Proteomes" id="UP000828390"/>
    </source>
</evidence>
<organism evidence="1 2">
    <name type="scientific">Dreissena polymorpha</name>
    <name type="common">Zebra mussel</name>
    <name type="synonym">Mytilus polymorpha</name>
    <dbReference type="NCBI Taxonomy" id="45954"/>
    <lineage>
        <taxon>Eukaryota</taxon>
        <taxon>Metazoa</taxon>
        <taxon>Spiralia</taxon>
        <taxon>Lophotrochozoa</taxon>
        <taxon>Mollusca</taxon>
        <taxon>Bivalvia</taxon>
        <taxon>Autobranchia</taxon>
        <taxon>Heteroconchia</taxon>
        <taxon>Euheterodonta</taxon>
        <taxon>Imparidentia</taxon>
        <taxon>Neoheterodontei</taxon>
        <taxon>Myida</taxon>
        <taxon>Dreissenoidea</taxon>
        <taxon>Dreissenidae</taxon>
        <taxon>Dreissena</taxon>
    </lineage>
</organism>
<protein>
    <submittedName>
        <fullName evidence="1">Uncharacterized protein</fullName>
    </submittedName>
</protein>
<reference evidence="1" key="2">
    <citation type="submission" date="2020-11" db="EMBL/GenBank/DDBJ databases">
        <authorList>
            <person name="McCartney M.A."/>
            <person name="Auch B."/>
            <person name="Kono T."/>
            <person name="Mallez S."/>
            <person name="Becker A."/>
            <person name="Gohl D.M."/>
            <person name="Silverstein K.A.T."/>
            <person name="Koren S."/>
            <person name="Bechman K.B."/>
            <person name="Herman A."/>
            <person name="Abrahante J.E."/>
            <person name="Garbe J."/>
        </authorList>
    </citation>
    <scope>NUCLEOTIDE SEQUENCE</scope>
    <source>
        <strain evidence="1">Duluth1</strain>
        <tissue evidence="1">Whole animal</tissue>
    </source>
</reference>